<evidence type="ECO:0000313" key="3">
    <source>
        <dbReference type="Proteomes" id="UP000749559"/>
    </source>
</evidence>
<gene>
    <name evidence="2" type="ORF">OFUS_LOCUS20571</name>
</gene>
<feature type="transmembrane region" description="Helical" evidence="1">
    <location>
        <begin position="13"/>
        <end position="31"/>
    </location>
</feature>
<dbReference type="EMBL" id="CAIIXF020000010">
    <property type="protein sequence ID" value="CAH1796126.1"/>
    <property type="molecule type" value="Genomic_DNA"/>
</dbReference>
<evidence type="ECO:0000256" key="1">
    <source>
        <dbReference type="SAM" id="Phobius"/>
    </source>
</evidence>
<organism evidence="2 3">
    <name type="scientific">Owenia fusiformis</name>
    <name type="common">Polychaete worm</name>
    <dbReference type="NCBI Taxonomy" id="6347"/>
    <lineage>
        <taxon>Eukaryota</taxon>
        <taxon>Metazoa</taxon>
        <taxon>Spiralia</taxon>
        <taxon>Lophotrochozoa</taxon>
        <taxon>Annelida</taxon>
        <taxon>Polychaeta</taxon>
        <taxon>Sedentaria</taxon>
        <taxon>Canalipalpata</taxon>
        <taxon>Sabellida</taxon>
        <taxon>Oweniida</taxon>
        <taxon>Oweniidae</taxon>
        <taxon>Owenia</taxon>
    </lineage>
</organism>
<sequence length="107" mass="12725">MNHDLTDISVDRWSIWTLVFIFGTVVTYDLNASRYCLSKSRQWFSQTKVTIVSKMNPWLKLLIDLKYYISRLKFEPNNNILSVHTFIKYILKKRCKSCDDRINGLVD</sequence>
<name>A0A8S4PRM5_OWEFU</name>
<proteinExistence type="predicted"/>
<keyword evidence="1" id="KW-0812">Transmembrane</keyword>
<dbReference type="Proteomes" id="UP000749559">
    <property type="component" value="Unassembled WGS sequence"/>
</dbReference>
<protein>
    <submittedName>
        <fullName evidence="2">Uncharacterized protein</fullName>
    </submittedName>
</protein>
<feature type="non-terminal residue" evidence="2">
    <location>
        <position position="107"/>
    </location>
</feature>
<keyword evidence="1" id="KW-0472">Membrane</keyword>
<dbReference type="AlphaFoldDB" id="A0A8S4PRM5"/>
<accession>A0A8S4PRM5</accession>
<reference evidence="2" key="1">
    <citation type="submission" date="2022-03" db="EMBL/GenBank/DDBJ databases">
        <authorList>
            <person name="Martin C."/>
        </authorList>
    </citation>
    <scope>NUCLEOTIDE SEQUENCE</scope>
</reference>
<evidence type="ECO:0000313" key="2">
    <source>
        <dbReference type="EMBL" id="CAH1796126.1"/>
    </source>
</evidence>
<keyword evidence="3" id="KW-1185">Reference proteome</keyword>
<comment type="caution">
    <text evidence="2">The sequence shown here is derived from an EMBL/GenBank/DDBJ whole genome shotgun (WGS) entry which is preliminary data.</text>
</comment>
<keyword evidence="1" id="KW-1133">Transmembrane helix</keyword>